<dbReference type="STRING" id="89524.SAMN05444370_10649"/>
<proteinExistence type="predicted"/>
<dbReference type="Gene3D" id="3.10.180.10">
    <property type="entry name" value="2,3-Dihydroxybiphenyl 1,2-Dioxygenase, domain 1"/>
    <property type="match status" value="2"/>
</dbReference>
<evidence type="ECO:0000313" key="2">
    <source>
        <dbReference type="EMBL" id="SEA51798.1"/>
    </source>
</evidence>
<keyword evidence="2" id="KW-0560">Oxidoreductase</keyword>
<keyword evidence="2" id="KW-0223">Dioxygenase</keyword>
<dbReference type="RefSeq" id="WP_175478865.1">
    <property type="nucleotide sequence ID" value="NZ_FNQM01000006.1"/>
</dbReference>
<dbReference type="GO" id="GO:0051213">
    <property type="term" value="F:dioxygenase activity"/>
    <property type="evidence" value="ECO:0007669"/>
    <property type="project" value="UniProtKB-KW"/>
</dbReference>
<sequence length="276" mass="28149">MAETVLREARPSEPCPATAAPVSIASVTLAAQAPEALAGFYERLGLTRLPGEAGAVRLGVGDATLLRLTQATLPAAKAAGLFHTALLLPSRAALGRWLAAMRDGGVAFTGAADHDVSEALYLDDPEGNGVEVYADRPAADWLRDGDGYAMTTRPMDVEAVLATGGGADAAMPAGTCVGHVHLRAADIAAAERLYVEGLGMAVTHRGPSAAWLGAGGYHHHLAVNAWAGPLPPREAGQPGLEAIVLRAAADVRPQVSAALAAATWRDPSGAALALEP</sequence>
<organism evidence="2 3">
    <name type="scientific">Rubrimonas cliftonensis</name>
    <dbReference type="NCBI Taxonomy" id="89524"/>
    <lineage>
        <taxon>Bacteria</taxon>
        <taxon>Pseudomonadati</taxon>
        <taxon>Pseudomonadota</taxon>
        <taxon>Alphaproteobacteria</taxon>
        <taxon>Rhodobacterales</taxon>
        <taxon>Paracoccaceae</taxon>
        <taxon>Rubrimonas</taxon>
    </lineage>
</organism>
<keyword evidence="3" id="KW-1185">Reference proteome</keyword>
<dbReference type="SUPFAM" id="SSF54593">
    <property type="entry name" value="Glyoxalase/Bleomycin resistance protein/Dihydroxybiphenyl dioxygenase"/>
    <property type="match status" value="2"/>
</dbReference>
<dbReference type="PANTHER" id="PTHR43279:SF1">
    <property type="entry name" value="CATECHOL-2,3-DIOXYGENASE"/>
    <property type="match status" value="1"/>
</dbReference>
<dbReference type="InterPro" id="IPR037523">
    <property type="entry name" value="VOC_core"/>
</dbReference>
<evidence type="ECO:0000313" key="3">
    <source>
        <dbReference type="Proteomes" id="UP000198703"/>
    </source>
</evidence>
<dbReference type="PROSITE" id="PS51819">
    <property type="entry name" value="VOC"/>
    <property type="match status" value="1"/>
</dbReference>
<protein>
    <submittedName>
        <fullName evidence="2">Catechol 2,3-dioxygenase</fullName>
    </submittedName>
</protein>
<dbReference type="InterPro" id="IPR029068">
    <property type="entry name" value="Glyas_Bleomycin-R_OHBP_Dase"/>
</dbReference>
<dbReference type="AlphaFoldDB" id="A0A1H4BUJ8"/>
<dbReference type="PANTHER" id="PTHR43279">
    <property type="entry name" value="CATECHOL-2,3-DIOXYGENASE"/>
    <property type="match status" value="1"/>
</dbReference>
<name>A0A1H4BUJ8_9RHOB</name>
<reference evidence="2 3" key="1">
    <citation type="submission" date="2016-10" db="EMBL/GenBank/DDBJ databases">
        <authorList>
            <person name="de Groot N.N."/>
        </authorList>
    </citation>
    <scope>NUCLEOTIDE SEQUENCE [LARGE SCALE GENOMIC DNA]</scope>
    <source>
        <strain evidence="2 3">DSM 15345</strain>
    </source>
</reference>
<gene>
    <name evidence="2" type="ORF">SAMN05444370_10649</name>
</gene>
<feature type="domain" description="VOC" evidence="1">
    <location>
        <begin position="23"/>
        <end position="135"/>
    </location>
</feature>
<dbReference type="Pfam" id="PF00903">
    <property type="entry name" value="Glyoxalase"/>
    <property type="match status" value="1"/>
</dbReference>
<accession>A0A1H4BUJ8</accession>
<evidence type="ECO:0000259" key="1">
    <source>
        <dbReference type="PROSITE" id="PS51819"/>
    </source>
</evidence>
<dbReference type="InterPro" id="IPR004360">
    <property type="entry name" value="Glyas_Fos-R_dOase_dom"/>
</dbReference>
<dbReference type="EMBL" id="FNQM01000006">
    <property type="protein sequence ID" value="SEA51798.1"/>
    <property type="molecule type" value="Genomic_DNA"/>
</dbReference>
<dbReference type="Proteomes" id="UP000198703">
    <property type="component" value="Unassembled WGS sequence"/>
</dbReference>